<feature type="binding site" evidence="14 15">
    <location>
        <position position="17"/>
    </location>
    <ligand>
        <name>a divalent metal cation</name>
        <dbReference type="ChEBI" id="CHEBI:60240"/>
    </ligand>
</feature>
<keyword evidence="10 14" id="KW-0479">Metal-binding</keyword>
<feature type="domain" description="RNase H type-2" evidence="17">
    <location>
        <begin position="10"/>
        <end position="199"/>
    </location>
</feature>
<evidence type="ECO:0000256" key="14">
    <source>
        <dbReference type="HAMAP-Rule" id="MF_00052"/>
    </source>
</evidence>
<evidence type="ECO:0000256" key="13">
    <source>
        <dbReference type="ARBA" id="ARBA00023211"/>
    </source>
</evidence>
<dbReference type="EC" id="3.1.26.4" evidence="6 14"/>
<evidence type="ECO:0000256" key="9">
    <source>
        <dbReference type="ARBA" id="ARBA00022722"/>
    </source>
</evidence>
<dbReference type="PANTHER" id="PTHR10954">
    <property type="entry name" value="RIBONUCLEASE H2 SUBUNIT A"/>
    <property type="match status" value="1"/>
</dbReference>
<dbReference type="Pfam" id="PF01351">
    <property type="entry name" value="RNase_HII"/>
    <property type="match status" value="1"/>
</dbReference>
<dbReference type="AlphaFoldDB" id="A0A1H6T9A2"/>
<dbReference type="OrthoDB" id="9803420at2"/>
<dbReference type="GO" id="GO:0032299">
    <property type="term" value="C:ribonuclease H2 complex"/>
    <property type="evidence" value="ECO:0007669"/>
    <property type="project" value="TreeGrafter"/>
</dbReference>
<comment type="function">
    <text evidence="3 14 16">Endonuclease that specifically degrades the RNA of RNA-DNA hybrids.</text>
</comment>
<keyword evidence="9 14" id="KW-0540">Nuclease</keyword>
<evidence type="ECO:0000256" key="8">
    <source>
        <dbReference type="ARBA" id="ARBA00022490"/>
    </source>
</evidence>
<comment type="cofactor">
    <cofactor evidence="14 15">
        <name>Mn(2+)</name>
        <dbReference type="ChEBI" id="CHEBI:29035"/>
    </cofactor>
    <cofactor evidence="14 15">
        <name>Mg(2+)</name>
        <dbReference type="ChEBI" id="CHEBI:18420"/>
    </cofactor>
    <text evidence="14 15">Manganese or magnesium. Binds 1 divalent metal ion per monomer in the absence of substrate. May bind a second metal ion after substrate binding.</text>
</comment>
<dbReference type="GO" id="GO:0004523">
    <property type="term" value="F:RNA-DNA hybrid ribonuclease activity"/>
    <property type="evidence" value="ECO:0007669"/>
    <property type="project" value="UniProtKB-UniRule"/>
</dbReference>
<dbReference type="Gene3D" id="3.30.420.10">
    <property type="entry name" value="Ribonuclease H-like superfamily/Ribonuclease H"/>
    <property type="match status" value="1"/>
</dbReference>
<proteinExistence type="inferred from homology"/>
<dbReference type="InterPro" id="IPR022898">
    <property type="entry name" value="RNase_HII"/>
</dbReference>
<evidence type="ECO:0000256" key="1">
    <source>
        <dbReference type="ARBA" id="ARBA00000077"/>
    </source>
</evidence>
<feature type="binding site" evidence="14 15">
    <location>
        <position position="108"/>
    </location>
    <ligand>
        <name>a divalent metal cation</name>
        <dbReference type="ChEBI" id="CHEBI:60240"/>
    </ligand>
</feature>
<organism evidence="18 19">
    <name type="scientific">Cyclobacterium xiamenense</name>
    <dbReference type="NCBI Taxonomy" id="1297121"/>
    <lineage>
        <taxon>Bacteria</taxon>
        <taxon>Pseudomonadati</taxon>
        <taxon>Bacteroidota</taxon>
        <taxon>Cytophagia</taxon>
        <taxon>Cytophagales</taxon>
        <taxon>Cyclobacteriaceae</taxon>
        <taxon>Cyclobacterium</taxon>
    </lineage>
</organism>
<comment type="similarity">
    <text evidence="5 14 16">Belongs to the RNase HII family.</text>
</comment>
<dbReference type="NCBIfam" id="NF000595">
    <property type="entry name" value="PRK00015.1-3"/>
    <property type="match status" value="1"/>
</dbReference>
<dbReference type="GO" id="GO:0005737">
    <property type="term" value="C:cytoplasm"/>
    <property type="evidence" value="ECO:0007669"/>
    <property type="project" value="UniProtKB-SubCell"/>
</dbReference>
<evidence type="ECO:0000256" key="12">
    <source>
        <dbReference type="ARBA" id="ARBA00022801"/>
    </source>
</evidence>
<dbReference type="InterPro" id="IPR024567">
    <property type="entry name" value="RNase_HII/HIII_dom"/>
</dbReference>
<dbReference type="GO" id="GO:0043137">
    <property type="term" value="P:DNA replication, removal of RNA primer"/>
    <property type="evidence" value="ECO:0007669"/>
    <property type="project" value="TreeGrafter"/>
</dbReference>
<keyword evidence="8 14" id="KW-0963">Cytoplasm</keyword>
<feature type="binding site" evidence="14 15">
    <location>
        <position position="16"/>
    </location>
    <ligand>
        <name>a divalent metal cation</name>
        <dbReference type="ChEBI" id="CHEBI:60240"/>
    </ligand>
</feature>
<evidence type="ECO:0000256" key="7">
    <source>
        <dbReference type="ARBA" id="ARBA00019179"/>
    </source>
</evidence>
<dbReference type="RefSeq" id="WP_092168202.1">
    <property type="nucleotide sequence ID" value="NZ_FNZH01000001.1"/>
</dbReference>
<dbReference type="InterPro" id="IPR001352">
    <property type="entry name" value="RNase_HII/HIII"/>
</dbReference>
<comment type="catalytic activity">
    <reaction evidence="1 14 15 16">
        <text>Endonucleolytic cleavage to 5'-phosphomonoester.</text>
        <dbReference type="EC" id="3.1.26.4"/>
    </reaction>
</comment>
<dbReference type="PANTHER" id="PTHR10954:SF18">
    <property type="entry name" value="RIBONUCLEASE HII"/>
    <property type="match status" value="1"/>
</dbReference>
<keyword evidence="12 14" id="KW-0378">Hydrolase</keyword>
<gene>
    <name evidence="14" type="primary">rnhB</name>
    <name evidence="18" type="ORF">SAMN05192553_101186</name>
</gene>
<evidence type="ECO:0000256" key="16">
    <source>
        <dbReference type="RuleBase" id="RU003515"/>
    </source>
</evidence>
<evidence type="ECO:0000256" key="15">
    <source>
        <dbReference type="PROSITE-ProRule" id="PRU01319"/>
    </source>
</evidence>
<keyword evidence="19" id="KW-1185">Reference proteome</keyword>
<comment type="subcellular location">
    <subcellularLocation>
        <location evidence="4 14">Cytoplasm</location>
    </subcellularLocation>
</comment>
<evidence type="ECO:0000256" key="4">
    <source>
        <dbReference type="ARBA" id="ARBA00004496"/>
    </source>
</evidence>
<reference evidence="19" key="1">
    <citation type="submission" date="2016-10" db="EMBL/GenBank/DDBJ databases">
        <authorList>
            <person name="Varghese N."/>
            <person name="Submissions S."/>
        </authorList>
    </citation>
    <scope>NUCLEOTIDE SEQUENCE [LARGE SCALE GENOMIC DNA]</scope>
    <source>
        <strain evidence="19">IBRC-M 10761</strain>
    </source>
</reference>
<dbReference type="EMBL" id="FNZH01000001">
    <property type="protein sequence ID" value="SEI76628.1"/>
    <property type="molecule type" value="Genomic_DNA"/>
</dbReference>
<evidence type="ECO:0000256" key="2">
    <source>
        <dbReference type="ARBA" id="ARBA00001946"/>
    </source>
</evidence>
<evidence type="ECO:0000256" key="5">
    <source>
        <dbReference type="ARBA" id="ARBA00007383"/>
    </source>
</evidence>
<comment type="cofactor">
    <cofactor evidence="2">
        <name>Mg(2+)</name>
        <dbReference type="ChEBI" id="CHEBI:18420"/>
    </cofactor>
</comment>
<evidence type="ECO:0000256" key="6">
    <source>
        <dbReference type="ARBA" id="ARBA00012180"/>
    </source>
</evidence>
<dbReference type="InterPro" id="IPR036397">
    <property type="entry name" value="RNaseH_sf"/>
</dbReference>
<dbReference type="GO" id="GO:0003723">
    <property type="term" value="F:RNA binding"/>
    <property type="evidence" value="ECO:0007669"/>
    <property type="project" value="UniProtKB-UniRule"/>
</dbReference>
<evidence type="ECO:0000313" key="18">
    <source>
        <dbReference type="EMBL" id="SEI76628.1"/>
    </source>
</evidence>
<evidence type="ECO:0000313" key="19">
    <source>
        <dbReference type="Proteomes" id="UP000199403"/>
    </source>
</evidence>
<dbReference type="GO" id="GO:0030145">
    <property type="term" value="F:manganese ion binding"/>
    <property type="evidence" value="ECO:0007669"/>
    <property type="project" value="UniProtKB-UniRule"/>
</dbReference>
<keyword evidence="13 14" id="KW-0464">Manganese</keyword>
<evidence type="ECO:0000256" key="3">
    <source>
        <dbReference type="ARBA" id="ARBA00004065"/>
    </source>
</evidence>
<dbReference type="CDD" id="cd07182">
    <property type="entry name" value="RNase_HII_bacteria_HII_like"/>
    <property type="match status" value="1"/>
</dbReference>
<dbReference type="PROSITE" id="PS51975">
    <property type="entry name" value="RNASE_H_2"/>
    <property type="match status" value="1"/>
</dbReference>
<evidence type="ECO:0000256" key="10">
    <source>
        <dbReference type="ARBA" id="ARBA00022723"/>
    </source>
</evidence>
<dbReference type="STRING" id="1416801.SAMN05192553_101186"/>
<dbReference type="GO" id="GO:0006298">
    <property type="term" value="P:mismatch repair"/>
    <property type="evidence" value="ECO:0007669"/>
    <property type="project" value="TreeGrafter"/>
</dbReference>
<dbReference type="InterPro" id="IPR012337">
    <property type="entry name" value="RNaseH-like_sf"/>
</dbReference>
<protein>
    <recommendedName>
        <fullName evidence="7 14">Ribonuclease HII</fullName>
        <shortName evidence="14">RNase HII</shortName>
        <ecNumber evidence="6 14">3.1.26.4</ecNumber>
    </recommendedName>
</protein>
<name>A0A1H6T9A2_9BACT</name>
<keyword evidence="11 14" id="KW-0255">Endonuclease</keyword>
<evidence type="ECO:0000256" key="11">
    <source>
        <dbReference type="ARBA" id="ARBA00022759"/>
    </source>
</evidence>
<sequence length="199" mass="22056">MLLPYLKANRKEAGCDEVGRGCLCGPVVAAAVILAPDYANEWINDSKKIIKSRRESLAEEIKSQALSWAIGSATVAEIDELNILNASFLAMNRAVDALDVSPDHLLIDGNRFKSVRDIGFDCVVKGDGKFASIAAASILAKTYRDELMARLSRDYPGYGWERNVGYPTREHREGIRKLGPSPLHRKSFRLLPEQLKIDL</sequence>
<accession>A0A1H6T9A2</accession>
<evidence type="ECO:0000259" key="17">
    <source>
        <dbReference type="PROSITE" id="PS51975"/>
    </source>
</evidence>
<dbReference type="SUPFAM" id="SSF53098">
    <property type="entry name" value="Ribonuclease H-like"/>
    <property type="match status" value="1"/>
</dbReference>
<dbReference type="Proteomes" id="UP000199403">
    <property type="component" value="Unassembled WGS sequence"/>
</dbReference>
<dbReference type="HAMAP" id="MF_00052_B">
    <property type="entry name" value="RNase_HII_B"/>
    <property type="match status" value="1"/>
</dbReference>